<keyword evidence="3" id="KW-1185">Reference proteome</keyword>
<gene>
    <name evidence="2" type="ORF">RSO01_57520</name>
</gene>
<organism evidence="2 3">
    <name type="scientific">Reyranella soli</name>
    <dbReference type="NCBI Taxonomy" id="1230389"/>
    <lineage>
        <taxon>Bacteria</taxon>
        <taxon>Pseudomonadati</taxon>
        <taxon>Pseudomonadota</taxon>
        <taxon>Alphaproteobacteria</taxon>
        <taxon>Hyphomicrobiales</taxon>
        <taxon>Reyranellaceae</taxon>
        <taxon>Reyranella</taxon>
    </lineage>
</organism>
<dbReference type="EMBL" id="BKAJ01000105">
    <property type="protein sequence ID" value="GEP58586.1"/>
    <property type="molecule type" value="Genomic_DNA"/>
</dbReference>
<evidence type="ECO:0008006" key="4">
    <source>
        <dbReference type="Google" id="ProtNLM"/>
    </source>
</evidence>
<reference evidence="2 3" key="1">
    <citation type="submission" date="2019-07" db="EMBL/GenBank/DDBJ databases">
        <title>Whole genome shotgun sequence of Reyranella soli NBRC 108950.</title>
        <authorList>
            <person name="Hosoyama A."/>
            <person name="Uohara A."/>
            <person name="Ohji S."/>
            <person name="Ichikawa N."/>
        </authorList>
    </citation>
    <scope>NUCLEOTIDE SEQUENCE [LARGE SCALE GENOMIC DNA]</scope>
    <source>
        <strain evidence="2 3">NBRC 108950</strain>
    </source>
</reference>
<dbReference type="Pfam" id="PF09948">
    <property type="entry name" value="PpoB2"/>
    <property type="match status" value="1"/>
</dbReference>
<sequence>MIASPIEPRRAFLAVLVGLIALAWLTLFLWELSPHGRYLDHGKWTELGLGAWLCRAVPAGPVIVPALLYALGWMLMIAAMMLPTTLPLLGLFARVTEGRADRRALLGLLIAGYLLVWLAFGLAAHAVDYGLHSLAGWAPWLSLNGWLVGAAVLAMAGAFQFSRLKYACLDKCRTPFSFINEHWRGQAPGRESFRLGLGHGLFCVGCCWAIMLLMFVVGTGSVGWMLALGAVMAVEKNVSWGRKLSAPLGIALLAWATFIVIEQGTRAL</sequence>
<feature type="transmembrane region" description="Helical" evidence="1">
    <location>
        <begin position="244"/>
        <end position="261"/>
    </location>
</feature>
<comment type="caution">
    <text evidence="2">The sequence shown here is derived from an EMBL/GenBank/DDBJ whole genome shotgun (WGS) entry which is preliminary data.</text>
</comment>
<evidence type="ECO:0000313" key="2">
    <source>
        <dbReference type="EMBL" id="GEP58586.1"/>
    </source>
</evidence>
<evidence type="ECO:0000256" key="1">
    <source>
        <dbReference type="SAM" id="Phobius"/>
    </source>
</evidence>
<dbReference type="RefSeq" id="WP_218037487.1">
    <property type="nucleotide sequence ID" value="NZ_BKAJ01000105.1"/>
</dbReference>
<feature type="transmembrane region" description="Helical" evidence="1">
    <location>
        <begin position="12"/>
        <end position="30"/>
    </location>
</feature>
<accession>A0A512NI28</accession>
<feature type="transmembrane region" description="Helical" evidence="1">
    <location>
        <begin position="104"/>
        <end position="125"/>
    </location>
</feature>
<keyword evidence="1" id="KW-0472">Membrane</keyword>
<proteinExistence type="predicted"/>
<feature type="transmembrane region" description="Helical" evidence="1">
    <location>
        <begin position="137"/>
        <end position="159"/>
    </location>
</feature>
<dbReference type="AlphaFoldDB" id="A0A512NI28"/>
<protein>
    <recommendedName>
        <fullName evidence="4">Metal-binding protein</fullName>
    </recommendedName>
</protein>
<dbReference type="InterPro" id="IPR018688">
    <property type="entry name" value="PpoB2-like"/>
</dbReference>
<feature type="transmembrane region" description="Helical" evidence="1">
    <location>
        <begin position="67"/>
        <end position="92"/>
    </location>
</feature>
<keyword evidence="1" id="KW-0812">Transmembrane</keyword>
<feature type="transmembrane region" description="Helical" evidence="1">
    <location>
        <begin position="200"/>
        <end position="224"/>
    </location>
</feature>
<dbReference type="Proteomes" id="UP000321058">
    <property type="component" value="Unassembled WGS sequence"/>
</dbReference>
<evidence type="ECO:0000313" key="3">
    <source>
        <dbReference type="Proteomes" id="UP000321058"/>
    </source>
</evidence>
<keyword evidence="1" id="KW-1133">Transmembrane helix</keyword>
<name>A0A512NI28_9HYPH</name>